<evidence type="ECO:0000256" key="3">
    <source>
        <dbReference type="ARBA" id="ARBA00022989"/>
    </source>
</evidence>
<evidence type="ECO:0000313" key="9">
    <source>
        <dbReference type="Proteomes" id="UP000662904"/>
    </source>
</evidence>
<keyword evidence="1 7" id="KW-1003">Cell membrane</keyword>
<evidence type="ECO:0000256" key="4">
    <source>
        <dbReference type="ARBA" id="ARBA00023136"/>
    </source>
</evidence>
<name>A0A8A0RS65_9FIRM</name>
<dbReference type="PANTHER" id="PTHR30518:SF2">
    <property type="entry name" value="ENDOLYTIC MUREIN TRANSGLYCOSYLASE"/>
    <property type="match status" value="1"/>
</dbReference>
<dbReference type="EC" id="4.2.2.29" evidence="7"/>
<dbReference type="RefSeq" id="WP_277817212.1">
    <property type="nucleotide sequence ID" value="NZ_CP059066.1"/>
</dbReference>
<organism evidence="8 9">
    <name type="scientific">Koleobacter methoxysyntrophicus</name>
    <dbReference type="NCBI Taxonomy" id="2751313"/>
    <lineage>
        <taxon>Bacteria</taxon>
        <taxon>Bacillati</taxon>
        <taxon>Bacillota</taxon>
        <taxon>Clostridia</taxon>
        <taxon>Koleobacterales</taxon>
        <taxon>Koleobacteraceae</taxon>
        <taxon>Koleobacter</taxon>
    </lineage>
</organism>
<keyword evidence="3 7" id="KW-1133">Transmembrane helix</keyword>
<accession>A0A8A0RS65</accession>
<dbReference type="HAMAP" id="MF_02065">
    <property type="entry name" value="MltG"/>
    <property type="match status" value="1"/>
</dbReference>
<keyword evidence="4 7" id="KW-0472">Membrane</keyword>
<dbReference type="PANTHER" id="PTHR30518">
    <property type="entry name" value="ENDOLYTIC MUREIN TRANSGLYCOSYLASE"/>
    <property type="match status" value="1"/>
</dbReference>
<dbReference type="GO" id="GO:0005886">
    <property type="term" value="C:plasma membrane"/>
    <property type="evidence" value="ECO:0007669"/>
    <property type="project" value="UniProtKB-SubCell"/>
</dbReference>
<comment type="subcellular location">
    <subcellularLocation>
        <location evidence="7">Cell membrane</location>
        <topology evidence="7">Single-pass membrane protein</topology>
    </subcellularLocation>
</comment>
<proteinExistence type="inferred from homology"/>
<keyword evidence="9" id="KW-1185">Reference proteome</keyword>
<reference evidence="8" key="1">
    <citation type="submission" date="2020-07" db="EMBL/GenBank/DDBJ databases">
        <title>Koleobacter methoxysyntrophicus gen. nov., sp. nov., a novel anaerobic bacterium isolated from deep subsurface oil field and proposal of Koleobacterales ord. nov. in the phylum Firmicutes.</title>
        <authorList>
            <person name="Sakamoto S."/>
            <person name="Tamaki H."/>
        </authorList>
    </citation>
    <scope>NUCLEOTIDE SEQUENCE</scope>
    <source>
        <strain evidence="8">NRmbB1</strain>
    </source>
</reference>
<dbReference type="GO" id="GO:0009252">
    <property type="term" value="P:peptidoglycan biosynthetic process"/>
    <property type="evidence" value="ECO:0007669"/>
    <property type="project" value="UniProtKB-UniRule"/>
</dbReference>
<dbReference type="NCBIfam" id="TIGR00247">
    <property type="entry name" value="endolytic transglycosylase MltG"/>
    <property type="match status" value="1"/>
</dbReference>
<keyword evidence="2 7" id="KW-0812">Transmembrane</keyword>
<keyword evidence="5 7" id="KW-0456">Lyase</keyword>
<dbReference type="AlphaFoldDB" id="A0A8A0RS65"/>
<dbReference type="GO" id="GO:0008932">
    <property type="term" value="F:lytic endotransglycosylase activity"/>
    <property type="evidence" value="ECO:0007669"/>
    <property type="project" value="UniProtKB-UniRule"/>
</dbReference>
<evidence type="ECO:0000256" key="7">
    <source>
        <dbReference type="HAMAP-Rule" id="MF_02065"/>
    </source>
</evidence>
<feature type="transmembrane region" description="Helical" evidence="7">
    <location>
        <begin position="72"/>
        <end position="91"/>
    </location>
</feature>
<feature type="site" description="Important for catalytic activity" evidence="7">
    <location>
        <position position="290"/>
    </location>
</feature>
<dbReference type="Gene3D" id="3.30.160.60">
    <property type="entry name" value="Classic Zinc Finger"/>
    <property type="match status" value="1"/>
</dbReference>
<evidence type="ECO:0000313" key="8">
    <source>
        <dbReference type="EMBL" id="QSQ10026.1"/>
    </source>
</evidence>
<dbReference type="EMBL" id="CP059066">
    <property type="protein sequence ID" value="QSQ10026.1"/>
    <property type="molecule type" value="Genomic_DNA"/>
</dbReference>
<comment type="function">
    <text evidence="7">Functions as a peptidoglycan terminase that cleaves nascent peptidoglycan strands endolytically to terminate their elongation.</text>
</comment>
<comment type="catalytic activity">
    <reaction evidence="7">
        <text>a peptidoglycan chain = a peptidoglycan chain with N-acetyl-1,6-anhydromuramyl-[peptide] at the reducing end + a peptidoglycan chain with N-acetylglucosamine at the non-reducing end.</text>
        <dbReference type="EC" id="4.2.2.29"/>
    </reaction>
</comment>
<dbReference type="CDD" id="cd08010">
    <property type="entry name" value="MltG_like"/>
    <property type="match status" value="1"/>
</dbReference>
<gene>
    <name evidence="7 8" type="primary">mltG</name>
    <name evidence="8" type="ORF">H0A61_02418</name>
</gene>
<evidence type="ECO:0000256" key="2">
    <source>
        <dbReference type="ARBA" id="ARBA00022692"/>
    </source>
</evidence>
<dbReference type="GO" id="GO:0071555">
    <property type="term" value="P:cell wall organization"/>
    <property type="evidence" value="ECO:0007669"/>
    <property type="project" value="UniProtKB-KW"/>
</dbReference>
<dbReference type="InterPro" id="IPR003770">
    <property type="entry name" value="MLTG-like"/>
</dbReference>
<evidence type="ECO:0000256" key="5">
    <source>
        <dbReference type="ARBA" id="ARBA00023239"/>
    </source>
</evidence>
<evidence type="ECO:0000256" key="1">
    <source>
        <dbReference type="ARBA" id="ARBA00022475"/>
    </source>
</evidence>
<dbReference type="Gene3D" id="3.30.1490.480">
    <property type="entry name" value="Endolytic murein transglycosylase"/>
    <property type="match status" value="2"/>
</dbReference>
<sequence>MKHKKKYENLELNLITKRAIIFFVNRYREFRSVSSNLYIKVKLYFLKNKFINKRDSAFFVKINIIKKKHKDIIFLLTFSLVFIFMIIYSSVFDMLQPLDYNGKTKEKIIEILPGKNTSQIARLLKHEKLIKNEKVLIIYAKIKGLDSKLKAGKYILHPAMSIPEIVKDLSEGNVLNESIRFTIPEGLELKEIAELLEKKGLVDSEYFIEIAKVKNFPFDFLKGLPGDTTLEGYLFPDTYEVNKDIGEKGIIKIMLRRFENIFNADFVSRARELRLSVHEVITLASIIEREAKVDDERPLISSVFHNRLKIGKLLQSCATVQYALGERKETLLFKDLEIDSPYNTYKVPGLPPGPISNPGEASIKAALFPAETDYLYFVSNGDGTHTFSRTYGEHLRTINRNN</sequence>
<dbReference type="Proteomes" id="UP000662904">
    <property type="component" value="Chromosome"/>
</dbReference>
<protein>
    <recommendedName>
        <fullName evidence="7">Endolytic murein transglycosylase</fullName>
        <ecNumber evidence="7">4.2.2.29</ecNumber>
    </recommendedName>
    <alternativeName>
        <fullName evidence="7">Peptidoglycan lytic transglycosylase</fullName>
    </alternativeName>
    <alternativeName>
        <fullName evidence="7">Peptidoglycan polymerization terminase</fullName>
    </alternativeName>
</protein>
<dbReference type="KEGG" id="kme:H0A61_02418"/>
<evidence type="ECO:0000256" key="6">
    <source>
        <dbReference type="ARBA" id="ARBA00023316"/>
    </source>
</evidence>
<dbReference type="Pfam" id="PF02618">
    <property type="entry name" value="YceG"/>
    <property type="match status" value="1"/>
</dbReference>
<comment type="similarity">
    <text evidence="7">Belongs to the transglycosylase MltG family.</text>
</comment>
<keyword evidence="6 7" id="KW-0961">Cell wall biogenesis/degradation</keyword>